<organism evidence="1 2">
    <name type="scientific">Mycobacteroides franklinii</name>
    <dbReference type="NCBI Taxonomy" id="948102"/>
    <lineage>
        <taxon>Bacteria</taxon>
        <taxon>Bacillati</taxon>
        <taxon>Actinomycetota</taxon>
        <taxon>Actinomycetes</taxon>
        <taxon>Mycobacteriales</taxon>
        <taxon>Mycobacteriaceae</taxon>
        <taxon>Mycobacteroides</taxon>
    </lineage>
</organism>
<accession>A0A4R5PG63</accession>
<dbReference type="AlphaFoldDB" id="A0A4R5PG63"/>
<comment type="caution">
    <text evidence="1">The sequence shown here is derived from an EMBL/GenBank/DDBJ whole genome shotgun (WGS) entry which is preliminary data.</text>
</comment>
<dbReference type="RefSeq" id="WP_078335803.1">
    <property type="nucleotide sequence ID" value="NZ_MAFQ01000013.1"/>
</dbReference>
<proteinExistence type="predicted"/>
<gene>
    <name evidence="1" type="ORF">EJ571_03865</name>
</gene>
<evidence type="ECO:0000313" key="2">
    <source>
        <dbReference type="Proteomes" id="UP000295627"/>
    </source>
</evidence>
<protein>
    <submittedName>
        <fullName evidence="1">Uncharacterized protein</fullName>
    </submittedName>
</protein>
<dbReference type="Proteomes" id="UP000295627">
    <property type="component" value="Unassembled WGS sequence"/>
</dbReference>
<evidence type="ECO:0000313" key="1">
    <source>
        <dbReference type="EMBL" id="TDH25025.1"/>
    </source>
</evidence>
<dbReference type="EMBL" id="RXLR01000007">
    <property type="protein sequence ID" value="TDH25025.1"/>
    <property type="molecule type" value="Genomic_DNA"/>
</dbReference>
<reference evidence="1 2" key="1">
    <citation type="journal article" date="2019" name="Sci. Rep.">
        <title>Extended insight into the Mycobacterium chelonae-abscessus complex through whole genome sequencing of Mycobacterium salmoniphilum outbreak and Mycobacterium salmoniphilum-like strains.</title>
        <authorList>
            <person name="Behra P.R.K."/>
            <person name="Das S."/>
            <person name="Pettersson B.M.F."/>
            <person name="Shirreff L."/>
            <person name="DuCote T."/>
            <person name="Jacobsson K.G."/>
            <person name="Ennis D.G."/>
            <person name="Kirsebom L.A."/>
        </authorList>
    </citation>
    <scope>NUCLEOTIDE SEQUENCE [LARGE SCALE GENOMIC DNA]</scope>
    <source>
        <strain evidence="1 2">DSM 45524</strain>
    </source>
</reference>
<name>A0A4R5PG63_9MYCO</name>
<sequence>MGVVSGGGAVGAAQLLPIRDRALSDTELEALRLVLSTYRDGSGQNQTVQGSMPGFRDFERGLASIIGGVAAENKGVFDVTRFAPNGKNYGVSCKMAAFPSAYMKAAFVELSNSAAKFREYLLERQINWVTEPQLAGPAIIELVTKWHRLAAVEHDIDLDGSKYVILSRSSNWTEFQLSCYPLDLYGFNPIGDITWESTKTRIDGFVQIGSRKHKLWQWYPNSGGQLKWWPPLDWAEWVTPRFTLEKPPMVRPTERAKEYFPDLWPEDFKLA</sequence>